<dbReference type="PRINTS" id="PR00604">
    <property type="entry name" value="CYTCHRMECIAB"/>
</dbReference>
<keyword evidence="5" id="KW-0677">Repeat</keyword>
<keyword evidence="7 9" id="KW-0408">Iron</keyword>
<feature type="repeat" description="WD" evidence="8">
    <location>
        <begin position="148"/>
        <end position="178"/>
    </location>
</feature>
<dbReference type="SUPFAM" id="SSF50978">
    <property type="entry name" value="WD40 repeat-like"/>
    <property type="match status" value="1"/>
</dbReference>
<accession>A0ABU3SBS5</accession>
<dbReference type="InterPro" id="IPR036909">
    <property type="entry name" value="Cyt_c-like_dom_sf"/>
</dbReference>
<name>A0ABU3SBS5_9HYPH</name>
<evidence type="ECO:0000313" key="13">
    <source>
        <dbReference type="Proteomes" id="UP001254257"/>
    </source>
</evidence>
<dbReference type="PROSITE" id="PS00678">
    <property type="entry name" value="WD_REPEATS_1"/>
    <property type="match status" value="1"/>
</dbReference>
<evidence type="ECO:0000256" key="3">
    <source>
        <dbReference type="ARBA" id="ARBA00022617"/>
    </source>
</evidence>
<feature type="repeat" description="WD" evidence="8">
    <location>
        <begin position="107"/>
        <end position="137"/>
    </location>
</feature>
<dbReference type="InterPro" id="IPR001680">
    <property type="entry name" value="WD40_rpt"/>
</dbReference>
<feature type="domain" description="Cytochrome c" evidence="11">
    <location>
        <begin position="323"/>
        <end position="424"/>
    </location>
</feature>
<sequence>MRTLWTALLGLLALLPAGAPAQELRGHGGPVRAVAVSPDGRQALTGSFDQSAILWNLASGSAEKVLRFHQGAINAAVAIAGLGFATGGEDGKVALWQGAAADPAKVFDGHKGPVAALALSPDGAQLASASWDETVRITSLADGAVRVLEGHKGPVNGVAFLPGGGLVSSGYDATLRIWPADGGVPVVMTVPAPLNGVVVAPDGEIAVAAGDGRLRLFGADGTGRAEIVIGETPLIALAISADGTTIAVGGLRGQVALVERRTRTIRATLIGPGLPVWSLAFLPDGRELLSGGADRLVRRWNAVTGEHIGTVVPRAGEDALAAFKGERGAEVFRACAACHTLTPADGNRAGPTLHGIFGRRIATAPGYAFSAALKDMDIVWTKETVSRLFEVGPNAYTPGTKMPEQTIGSAADRQALVDWLEKVTR</sequence>
<evidence type="ECO:0000259" key="11">
    <source>
        <dbReference type="PROSITE" id="PS51007"/>
    </source>
</evidence>
<dbReference type="PANTHER" id="PTHR22847">
    <property type="entry name" value="WD40 REPEAT PROTEIN"/>
    <property type="match status" value="1"/>
</dbReference>
<dbReference type="CDD" id="cd00200">
    <property type="entry name" value="WD40"/>
    <property type="match status" value="1"/>
</dbReference>
<evidence type="ECO:0000256" key="4">
    <source>
        <dbReference type="ARBA" id="ARBA00022723"/>
    </source>
</evidence>
<dbReference type="Gene3D" id="2.130.10.10">
    <property type="entry name" value="YVTN repeat-like/Quinoprotein amine dehydrogenase"/>
    <property type="match status" value="3"/>
</dbReference>
<keyword evidence="10" id="KW-0732">Signal</keyword>
<gene>
    <name evidence="12" type="ORF">RKE40_20140</name>
</gene>
<dbReference type="Pfam" id="PF00034">
    <property type="entry name" value="Cytochrom_C"/>
    <property type="match status" value="1"/>
</dbReference>
<feature type="signal peptide" evidence="10">
    <location>
        <begin position="1"/>
        <end position="21"/>
    </location>
</feature>
<proteinExistence type="predicted"/>
<evidence type="ECO:0000256" key="9">
    <source>
        <dbReference type="PROSITE-ProRule" id="PRU00433"/>
    </source>
</evidence>
<dbReference type="InterPro" id="IPR009056">
    <property type="entry name" value="Cyt_c-like_dom"/>
</dbReference>
<keyword evidence="2 8" id="KW-0853">WD repeat</keyword>
<keyword evidence="4 9" id="KW-0479">Metal-binding</keyword>
<dbReference type="InterPro" id="IPR015943">
    <property type="entry name" value="WD40/YVTN_repeat-like_dom_sf"/>
</dbReference>
<dbReference type="Gene3D" id="1.10.760.10">
    <property type="entry name" value="Cytochrome c-like domain"/>
    <property type="match status" value="1"/>
</dbReference>
<dbReference type="Proteomes" id="UP001254257">
    <property type="component" value="Unassembled WGS sequence"/>
</dbReference>
<keyword evidence="6" id="KW-0249">Electron transport</keyword>
<comment type="caution">
    <text evidence="12">The sequence shown here is derived from an EMBL/GenBank/DDBJ whole genome shotgun (WGS) entry which is preliminary data.</text>
</comment>
<keyword evidence="13" id="KW-1185">Reference proteome</keyword>
<dbReference type="Pfam" id="PF00400">
    <property type="entry name" value="WD40"/>
    <property type="match status" value="4"/>
</dbReference>
<evidence type="ECO:0000256" key="10">
    <source>
        <dbReference type="SAM" id="SignalP"/>
    </source>
</evidence>
<organism evidence="12 13">
    <name type="scientific">Bosea rubneri</name>
    <dbReference type="NCBI Taxonomy" id="3075434"/>
    <lineage>
        <taxon>Bacteria</taxon>
        <taxon>Pseudomonadati</taxon>
        <taxon>Pseudomonadota</taxon>
        <taxon>Alphaproteobacteria</taxon>
        <taxon>Hyphomicrobiales</taxon>
        <taxon>Boseaceae</taxon>
        <taxon>Bosea</taxon>
    </lineage>
</organism>
<keyword evidence="1" id="KW-0813">Transport</keyword>
<dbReference type="SUPFAM" id="SSF46626">
    <property type="entry name" value="Cytochrome c"/>
    <property type="match status" value="1"/>
</dbReference>
<dbReference type="RefSeq" id="WP_316019998.1">
    <property type="nucleotide sequence ID" value="NZ_JAWDID010000035.1"/>
</dbReference>
<dbReference type="PANTHER" id="PTHR22847:SF637">
    <property type="entry name" value="WD REPEAT DOMAIN 5B"/>
    <property type="match status" value="1"/>
</dbReference>
<protein>
    <submittedName>
        <fullName evidence="12">C-type cytochrome</fullName>
    </submittedName>
</protein>
<feature type="chain" id="PRO_5046746720" evidence="10">
    <location>
        <begin position="22"/>
        <end position="425"/>
    </location>
</feature>
<dbReference type="InterPro" id="IPR036322">
    <property type="entry name" value="WD40_repeat_dom_sf"/>
</dbReference>
<evidence type="ECO:0000256" key="5">
    <source>
        <dbReference type="ARBA" id="ARBA00022737"/>
    </source>
</evidence>
<evidence type="ECO:0000256" key="6">
    <source>
        <dbReference type="ARBA" id="ARBA00022982"/>
    </source>
</evidence>
<dbReference type="PROSITE" id="PS50294">
    <property type="entry name" value="WD_REPEATS_REGION"/>
    <property type="match status" value="4"/>
</dbReference>
<evidence type="ECO:0000256" key="1">
    <source>
        <dbReference type="ARBA" id="ARBA00022448"/>
    </source>
</evidence>
<evidence type="ECO:0000313" key="12">
    <source>
        <dbReference type="EMBL" id="MDU0342214.1"/>
    </source>
</evidence>
<dbReference type="PROSITE" id="PS51007">
    <property type="entry name" value="CYTC"/>
    <property type="match status" value="1"/>
</dbReference>
<keyword evidence="3 9" id="KW-0349">Heme</keyword>
<dbReference type="EMBL" id="JAWDID010000035">
    <property type="protein sequence ID" value="MDU0342214.1"/>
    <property type="molecule type" value="Genomic_DNA"/>
</dbReference>
<feature type="repeat" description="WD" evidence="8">
    <location>
        <begin position="24"/>
        <end position="65"/>
    </location>
</feature>
<dbReference type="SMART" id="SM00320">
    <property type="entry name" value="WD40"/>
    <property type="match status" value="7"/>
</dbReference>
<dbReference type="InterPro" id="IPR019775">
    <property type="entry name" value="WD40_repeat_CS"/>
</dbReference>
<dbReference type="InterPro" id="IPR002327">
    <property type="entry name" value="Cyt_c_1A/1B"/>
</dbReference>
<evidence type="ECO:0000256" key="7">
    <source>
        <dbReference type="ARBA" id="ARBA00023004"/>
    </source>
</evidence>
<feature type="repeat" description="WD" evidence="8">
    <location>
        <begin position="269"/>
        <end position="310"/>
    </location>
</feature>
<dbReference type="PROSITE" id="PS50082">
    <property type="entry name" value="WD_REPEATS_2"/>
    <property type="match status" value="4"/>
</dbReference>
<reference evidence="12 13" key="1">
    <citation type="submission" date="2023-09" db="EMBL/GenBank/DDBJ databases">
        <title>Whole genome shotgun sequencing (WGS) of Bosea sp. ZW T0_25, isolated from stored onions (Allium cepa).</title>
        <authorList>
            <person name="Stoll D.A."/>
            <person name="Huch M."/>
        </authorList>
    </citation>
    <scope>NUCLEOTIDE SEQUENCE [LARGE SCALE GENOMIC DNA]</scope>
    <source>
        <strain evidence="12 13">ZW T0_25</strain>
    </source>
</reference>
<evidence type="ECO:0000256" key="8">
    <source>
        <dbReference type="PROSITE-ProRule" id="PRU00221"/>
    </source>
</evidence>
<evidence type="ECO:0000256" key="2">
    <source>
        <dbReference type="ARBA" id="ARBA00022574"/>
    </source>
</evidence>